<dbReference type="UniPathway" id="UPA00128">
    <property type="reaction ID" value="UER00191"/>
</dbReference>
<keyword evidence="7 9" id="KW-0511">Multifunctional enzyme</keyword>
<dbReference type="SUPFAM" id="SSF51735">
    <property type="entry name" value="NAD(P)-binding Rossmann-fold domains"/>
    <property type="match status" value="1"/>
</dbReference>
<dbReference type="EMBL" id="JACHVC010000012">
    <property type="protein sequence ID" value="MBC2607370.1"/>
    <property type="molecule type" value="Genomic_DNA"/>
</dbReference>
<keyword evidence="4 9" id="KW-0521">NADP</keyword>
<evidence type="ECO:0000256" key="7">
    <source>
        <dbReference type="ARBA" id="ARBA00023268"/>
    </source>
</evidence>
<dbReference type="AlphaFoldDB" id="A0A7X1E926"/>
<feature type="binding site" evidence="9">
    <location>
        <position position="203"/>
    </location>
    <ligand>
        <name>substrate</name>
    </ligand>
</feature>
<dbReference type="GO" id="GO:0070401">
    <property type="term" value="F:NADP+ binding"/>
    <property type="evidence" value="ECO:0007669"/>
    <property type="project" value="UniProtKB-UniRule"/>
</dbReference>
<keyword evidence="12" id="KW-1185">Reference proteome</keyword>
<dbReference type="Gene3D" id="3.90.25.10">
    <property type="entry name" value="UDP-galactose 4-epimerase, domain 1"/>
    <property type="match status" value="1"/>
</dbReference>
<evidence type="ECO:0000256" key="5">
    <source>
        <dbReference type="ARBA" id="ARBA00023002"/>
    </source>
</evidence>
<dbReference type="RefSeq" id="WP_185661214.1">
    <property type="nucleotide sequence ID" value="NZ_CAWPOO010000012.1"/>
</dbReference>
<feature type="domain" description="NAD-dependent epimerase/dehydratase" evidence="10">
    <location>
        <begin position="7"/>
        <end position="238"/>
    </location>
</feature>
<dbReference type="EC" id="1.1.1.271" evidence="3 9"/>
<keyword evidence="6 9" id="KW-0413">Isomerase</keyword>
<comment type="caution">
    <text evidence="11">The sequence shown here is derived from an EMBL/GenBank/DDBJ whole genome shotgun (WGS) entry which is preliminary data.</text>
</comment>
<dbReference type="PANTHER" id="PTHR43238">
    <property type="entry name" value="GDP-L-FUCOSE SYNTHASE"/>
    <property type="match status" value="1"/>
</dbReference>
<evidence type="ECO:0000256" key="3">
    <source>
        <dbReference type="ARBA" id="ARBA00012371"/>
    </source>
</evidence>
<dbReference type="CDD" id="cd05239">
    <property type="entry name" value="GDP_FS_SDR_e"/>
    <property type="match status" value="1"/>
</dbReference>
<evidence type="ECO:0000313" key="12">
    <source>
        <dbReference type="Proteomes" id="UP000526501"/>
    </source>
</evidence>
<dbReference type="Gene3D" id="3.40.50.720">
    <property type="entry name" value="NAD(P)-binding Rossmann-like Domain"/>
    <property type="match status" value="1"/>
</dbReference>
<evidence type="ECO:0000259" key="10">
    <source>
        <dbReference type="Pfam" id="PF01370"/>
    </source>
</evidence>
<feature type="site" description="Important for catalytic activity" evidence="9">
    <location>
        <position position="108"/>
    </location>
</feature>
<dbReference type="GO" id="GO:0050577">
    <property type="term" value="F:GDP-L-fucose synthase activity"/>
    <property type="evidence" value="ECO:0007669"/>
    <property type="project" value="UniProtKB-UniRule"/>
</dbReference>
<dbReference type="InterPro" id="IPR036291">
    <property type="entry name" value="NAD(P)-bd_dom_sf"/>
</dbReference>
<reference evidence="11 12" key="1">
    <citation type="submission" date="2020-07" db="EMBL/GenBank/DDBJ databases">
        <authorList>
            <person name="Feng X."/>
        </authorList>
    </citation>
    <scope>NUCLEOTIDE SEQUENCE [LARGE SCALE GENOMIC DNA]</scope>
    <source>
        <strain evidence="11 12">JCM23202</strain>
    </source>
</reference>
<evidence type="ECO:0000256" key="9">
    <source>
        <dbReference type="HAMAP-Rule" id="MF_00956"/>
    </source>
</evidence>
<dbReference type="Pfam" id="PF01370">
    <property type="entry name" value="Epimerase"/>
    <property type="match status" value="1"/>
</dbReference>
<dbReference type="FunFam" id="3.40.50.720:FF:000101">
    <property type="entry name" value="GDP-L-fucose synthase"/>
    <property type="match status" value="1"/>
</dbReference>
<feature type="binding site" evidence="9">
    <location>
        <position position="141"/>
    </location>
    <ligand>
        <name>NADP(+)</name>
        <dbReference type="ChEBI" id="CHEBI:58349"/>
    </ligand>
</feature>
<feature type="binding site" evidence="9">
    <location>
        <position position="188"/>
    </location>
    <ligand>
        <name>substrate</name>
    </ligand>
</feature>
<comment type="similarity">
    <text evidence="2 9">Belongs to the NAD(P)-dependent epimerase/dehydratase family. Fucose synthase subfamily.</text>
</comment>
<dbReference type="Proteomes" id="UP000526501">
    <property type="component" value="Unassembled WGS sequence"/>
</dbReference>
<feature type="active site" description="Proton donor/acceptor" evidence="9">
    <location>
        <position position="137"/>
    </location>
</feature>
<feature type="binding site" evidence="9">
    <location>
        <begin position="106"/>
        <end position="109"/>
    </location>
    <ligand>
        <name>NADP(+)</name>
        <dbReference type="ChEBI" id="CHEBI:58349"/>
    </ligand>
</feature>
<feature type="binding site" evidence="9">
    <location>
        <position position="210"/>
    </location>
    <ligand>
        <name>substrate</name>
    </ligand>
</feature>
<feature type="binding site" evidence="9">
    <location>
        <begin position="164"/>
        <end position="167"/>
    </location>
    <ligand>
        <name>NADP(+)</name>
        <dbReference type="ChEBI" id="CHEBI:58349"/>
    </ligand>
</feature>
<evidence type="ECO:0000313" key="11">
    <source>
        <dbReference type="EMBL" id="MBC2607370.1"/>
    </source>
</evidence>
<accession>A0A7X1E926</accession>
<proteinExistence type="inferred from homology"/>
<name>A0A7X1E926_9BACT</name>
<protein>
    <recommendedName>
        <fullName evidence="3 9">GDP-L-fucose synthase</fullName>
        <ecNumber evidence="3 9">1.1.1.271</ecNumber>
    </recommendedName>
    <alternativeName>
        <fullName evidence="9">GDP-4-keto-6-deoxy-D-mannose-3,5-epimerase-4-reductase</fullName>
    </alternativeName>
</protein>
<gene>
    <name evidence="9" type="primary">fcl</name>
    <name evidence="11" type="ORF">H5P27_15060</name>
</gene>
<evidence type="ECO:0000256" key="6">
    <source>
        <dbReference type="ARBA" id="ARBA00023235"/>
    </source>
</evidence>
<feature type="site" description="Important for catalytic activity" evidence="9">
    <location>
        <position position="110"/>
    </location>
</feature>
<keyword evidence="5 9" id="KW-0560">Oxidoreductase</keyword>
<evidence type="ECO:0000256" key="2">
    <source>
        <dbReference type="ARBA" id="ARBA00005959"/>
    </source>
</evidence>
<dbReference type="InterPro" id="IPR028614">
    <property type="entry name" value="GDP_fucose/colitose_synth"/>
</dbReference>
<organism evidence="11 12">
    <name type="scientific">Pelagicoccus albus</name>
    <dbReference type="NCBI Taxonomy" id="415222"/>
    <lineage>
        <taxon>Bacteria</taxon>
        <taxon>Pseudomonadati</taxon>
        <taxon>Verrucomicrobiota</taxon>
        <taxon>Opitutia</taxon>
        <taxon>Puniceicoccales</taxon>
        <taxon>Pelagicoccaceae</taxon>
        <taxon>Pelagicoccus</taxon>
    </lineage>
</organism>
<dbReference type="InterPro" id="IPR001509">
    <property type="entry name" value="Epimerase_deHydtase"/>
</dbReference>
<evidence type="ECO:0000256" key="1">
    <source>
        <dbReference type="ARBA" id="ARBA00004883"/>
    </source>
</evidence>
<evidence type="ECO:0000256" key="4">
    <source>
        <dbReference type="ARBA" id="ARBA00022857"/>
    </source>
</evidence>
<feature type="binding site" evidence="9">
    <location>
        <position position="180"/>
    </location>
    <ligand>
        <name>NADP(+)</name>
        <dbReference type="ChEBI" id="CHEBI:58349"/>
    </ligand>
</feature>
<dbReference type="HAMAP" id="MF_00956">
    <property type="entry name" value="GDP_fucose_synth"/>
    <property type="match status" value="1"/>
</dbReference>
<dbReference type="GO" id="GO:0016853">
    <property type="term" value="F:isomerase activity"/>
    <property type="evidence" value="ECO:0007669"/>
    <property type="project" value="UniProtKB-KW"/>
</dbReference>
<dbReference type="PANTHER" id="PTHR43238:SF1">
    <property type="entry name" value="GDP-L-FUCOSE SYNTHASE"/>
    <property type="match status" value="1"/>
</dbReference>
<comment type="function">
    <text evidence="9">Catalyzes the two-step NADP-dependent conversion of GDP-4-dehydro-6-deoxy-D-mannose to GDP-fucose, involving an epimerase and a reductase reaction.</text>
</comment>
<comment type="catalytic activity">
    <reaction evidence="8 9">
        <text>GDP-beta-L-fucose + NADP(+) = GDP-4-dehydro-alpha-D-rhamnose + NADPH + H(+)</text>
        <dbReference type="Rhea" id="RHEA:18885"/>
        <dbReference type="ChEBI" id="CHEBI:15378"/>
        <dbReference type="ChEBI" id="CHEBI:57273"/>
        <dbReference type="ChEBI" id="CHEBI:57783"/>
        <dbReference type="ChEBI" id="CHEBI:57964"/>
        <dbReference type="ChEBI" id="CHEBI:58349"/>
        <dbReference type="EC" id="1.1.1.271"/>
    </reaction>
</comment>
<dbReference type="GO" id="GO:0042351">
    <property type="term" value="P:'de novo' GDP-L-fucose biosynthetic process"/>
    <property type="evidence" value="ECO:0007669"/>
    <property type="project" value="UniProtKB-UniRule"/>
</dbReference>
<sequence>MTPSSKIYVAGSSGMVGSAVIRKLQSLGFNNIVTRSSRELDLTRQAEVEAFFQSERPDVVVMAAAKVGGIHANNTYPADFGYVNLALASNTVHAAYQNSVSRFLYLGSSCIYPKLAPQPLREDCLLTSELEPTNEAYAIAKIAGLKLCEYYRKQYGVLFHSLMPTNLYGPGDNYHPENSHLLPALIRRFHEAKEAGAEEVVMWGTGNPLREMMHADDLADAVVFALQADNPPSILNAGTGREHSIRQIAELVAETVGFNGEIKNDLSKPDGTPRKLMDVSRLQDLGWTSQIPLEEGIKLTYPLFLEEYEKGALRQR</sequence>
<comment type="pathway">
    <text evidence="1 9">Nucleotide-sugar biosynthesis; GDP-L-fucose biosynthesis via de novo pathway; GDP-L-fucose from GDP-alpha-D-mannose: step 2/2.</text>
</comment>
<feature type="binding site" evidence="9">
    <location>
        <begin position="11"/>
        <end position="17"/>
    </location>
    <ligand>
        <name>NADP(+)</name>
        <dbReference type="ChEBI" id="CHEBI:58349"/>
    </ligand>
</feature>
<feature type="binding site" evidence="9">
    <location>
        <position position="270"/>
    </location>
    <ligand>
        <name>substrate</name>
    </ligand>
</feature>
<evidence type="ECO:0000256" key="8">
    <source>
        <dbReference type="ARBA" id="ARBA00051935"/>
    </source>
</evidence>